<reference evidence="1" key="1">
    <citation type="submission" date="2022-07" db="EMBL/GenBank/DDBJ databases">
        <title>Taxonomy of Novel Oxalotrophic and Methylotrophic Bacteria.</title>
        <authorList>
            <person name="Sahin N."/>
            <person name="Tani A."/>
        </authorList>
    </citation>
    <scope>NUCLEOTIDE SEQUENCE</scope>
    <source>
        <strain evidence="1">Y10</strain>
    </source>
</reference>
<dbReference type="InterPro" id="IPR029058">
    <property type="entry name" value="AB_hydrolase_fold"/>
</dbReference>
<comment type="caution">
    <text evidence="1">The sequence shown here is derived from an EMBL/GenBank/DDBJ whole genome shotgun (WGS) entry which is preliminary data.</text>
</comment>
<keyword evidence="2" id="KW-1185">Reference proteome</keyword>
<name>A0ABQ5MGX0_9FLAO</name>
<evidence type="ECO:0000313" key="2">
    <source>
        <dbReference type="Proteomes" id="UP001143543"/>
    </source>
</evidence>
<dbReference type="SUPFAM" id="SSF53474">
    <property type="entry name" value="alpha/beta-Hydrolases"/>
    <property type="match status" value="1"/>
</dbReference>
<gene>
    <name evidence="1" type="ORF">Y10_10320</name>
</gene>
<dbReference type="Proteomes" id="UP001143543">
    <property type="component" value="Unassembled WGS sequence"/>
</dbReference>
<dbReference type="RefSeq" id="WP_281764298.1">
    <property type="nucleotide sequence ID" value="NZ_BRVO01000001.1"/>
</dbReference>
<sequence length="286" mass="33316">MEVNNRPYVFQVDSDLVKDVYKTRDNYKIVHDDSCIDKSLCAIYFSSNDIYYPNEAAVFKARIVDKDAFEWYGTRVQGAYKHIFIRDVFKQWYLHGINSELNSIEKVLEFLKRETEGKEVVIVGSSAGGYAGMLFGQLLQAKKIISFNGQTQLYDLLETTSEDKNPIVFREQDNSIINKYYSILKFVNNPKSIFYFYSNKSAWDLIQYNHIKEKEITFLSYKTKNHGIPFVKISLPKVINLPEEELVKLSNKEQHPIMFSIKINGLIPVYKALKSQVIKKLKSKLR</sequence>
<evidence type="ECO:0000313" key="1">
    <source>
        <dbReference type="EMBL" id="GLB48664.1"/>
    </source>
</evidence>
<organism evidence="1 2">
    <name type="scientific">Neptunitalea lumnitzerae</name>
    <dbReference type="NCBI Taxonomy" id="2965509"/>
    <lineage>
        <taxon>Bacteria</taxon>
        <taxon>Pseudomonadati</taxon>
        <taxon>Bacteroidota</taxon>
        <taxon>Flavobacteriia</taxon>
        <taxon>Flavobacteriales</taxon>
        <taxon>Flavobacteriaceae</taxon>
        <taxon>Neptunitalea</taxon>
    </lineage>
</organism>
<proteinExistence type="predicted"/>
<protein>
    <submittedName>
        <fullName evidence="1">Uncharacterized protein</fullName>
    </submittedName>
</protein>
<dbReference type="EMBL" id="BRVO01000001">
    <property type="protein sequence ID" value="GLB48664.1"/>
    <property type="molecule type" value="Genomic_DNA"/>
</dbReference>
<accession>A0ABQ5MGX0</accession>
<dbReference type="Gene3D" id="3.40.50.1820">
    <property type="entry name" value="alpha/beta hydrolase"/>
    <property type="match status" value="1"/>
</dbReference>